<protein>
    <recommendedName>
        <fullName evidence="2">Mce/MlaD domain-containing protein</fullName>
    </recommendedName>
</protein>
<dbReference type="OrthoDB" id="202569at2157"/>
<evidence type="ECO:0000256" key="1">
    <source>
        <dbReference type="SAM" id="Phobius"/>
    </source>
</evidence>
<sequence length="364" mass="38297">MNIIDEEGRLFGYANVVDALVVLVVVAVVAAGTAFVLAPEPEQPEPTTATTNATLDLGTQPDYIASSIEAGDSFAPAADNELTVTDVHLAPGGDGTRVVLGVELQGTVAGDTIKYNGAPPRLGRSLTIQTDSYQASGTIRAVGDTETFDTTSTELLTRTTLSAEDARNLTAGQEIRVAGRTVGTVESVTTYGTTSPDRKQVYVGLSLDTVTLERQPRFGGTVVREGATVPVQTNVQSFTGEIQRVGTTSQPGEQAARTVTLRMRNVPPEVAESVQAGMEESNAEGTVARLTDVERSESTVVLTSDDGNIYERVHPVNQDVRLTAELSVRETATGATFKGQTLQQGRTVVLDLGTVTVEATVVTA</sequence>
<name>A0A1G9X620_9EURY</name>
<keyword evidence="1" id="KW-0472">Membrane</keyword>
<evidence type="ECO:0000313" key="3">
    <source>
        <dbReference type="EMBL" id="SDM92142.1"/>
    </source>
</evidence>
<keyword evidence="1" id="KW-0812">Transmembrane</keyword>
<evidence type="ECO:0000313" key="4">
    <source>
        <dbReference type="Proteomes" id="UP000199451"/>
    </source>
</evidence>
<dbReference type="EMBL" id="FNHL01000004">
    <property type="protein sequence ID" value="SDM92142.1"/>
    <property type="molecule type" value="Genomic_DNA"/>
</dbReference>
<dbReference type="RefSeq" id="WP_089698496.1">
    <property type="nucleotide sequence ID" value="NZ_FNHL01000004.1"/>
</dbReference>
<dbReference type="InterPro" id="IPR025480">
    <property type="entry name" value="DUF4330"/>
</dbReference>
<reference evidence="4" key="1">
    <citation type="submission" date="2016-10" db="EMBL/GenBank/DDBJ databases">
        <authorList>
            <person name="Varghese N."/>
            <person name="Submissions S."/>
        </authorList>
    </citation>
    <scope>NUCLEOTIDE SEQUENCE [LARGE SCALE GENOMIC DNA]</scope>
    <source>
        <strain evidence="4">CGMCC 1.10119</strain>
    </source>
</reference>
<accession>A0A1G9X620</accession>
<keyword evidence="4" id="KW-1185">Reference proteome</keyword>
<feature type="domain" description="Mce/MlaD" evidence="2">
    <location>
        <begin position="159"/>
        <end position="209"/>
    </location>
</feature>
<feature type="transmembrane region" description="Helical" evidence="1">
    <location>
        <begin position="12"/>
        <end position="38"/>
    </location>
</feature>
<dbReference type="AlphaFoldDB" id="A0A1G9X620"/>
<organism evidence="3 4">
    <name type="scientific">Halogranum gelatinilyticum</name>
    <dbReference type="NCBI Taxonomy" id="660521"/>
    <lineage>
        <taxon>Archaea</taxon>
        <taxon>Methanobacteriati</taxon>
        <taxon>Methanobacteriota</taxon>
        <taxon>Stenosarchaea group</taxon>
        <taxon>Halobacteria</taxon>
        <taxon>Halobacteriales</taxon>
        <taxon>Haloferacaceae</taxon>
    </lineage>
</organism>
<dbReference type="Proteomes" id="UP000199451">
    <property type="component" value="Unassembled WGS sequence"/>
</dbReference>
<dbReference type="Pfam" id="PF02470">
    <property type="entry name" value="MlaD"/>
    <property type="match status" value="1"/>
</dbReference>
<gene>
    <name evidence="3" type="ORF">SAMN04487949_2853</name>
</gene>
<proteinExistence type="predicted"/>
<dbReference type="Pfam" id="PF14221">
    <property type="entry name" value="DUF4330"/>
    <property type="match status" value="2"/>
</dbReference>
<evidence type="ECO:0000259" key="2">
    <source>
        <dbReference type="Pfam" id="PF02470"/>
    </source>
</evidence>
<dbReference type="InterPro" id="IPR003399">
    <property type="entry name" value="Mce/MlaD"/>
</dbReference>
<keyword evidence="1" id="KW-1133">Transmembrane helix</keyword>